<dbReference type="OrthoDB" id="10060349at2759"/>
<dbReference type="Proteomes" id="UP000499080">
    <property type="component" value="Unassembled WGS sequence"/>
</dbReference>
<evidence type="ECO:0000313" key="1">
    <source>
        <dbReference type="EMBL" id="GBN62077.1"/>
    </source>
</evidence>
<accession>A0A4Y2QGB3</accession>
<name>A0A4Y2QGB3_ARAVE</name>
<keyword evidence="3" id="KW-1185">Reference proteome</keyword>
<dbReference type="EMBL" id="BGPR01013758">
    <property type="protein sequence ID" value="GBN62077.1"/>
    <property type="molecule type" value="Genomic_DNA"/>
</dbReference>
<comment type="caution">
    <text evidence="1">The sequence shown here is derived from an EMBL/GenBank/DDBJ whole genome shotgun (WGS) entry which is preliminary data.</text>
</comment>
<proteinExistence type="predicted"/>
<organism evidence="1 3">
    <name type="scientific">Araneus ventricosus</name>
    <name type="common">Orbweaver spider</name>
    <name type="synonym">Epeira ventricosa</name>
    <dbReference type="NCBI Taxonomy" id="182803"/>
    <lineage>
        <taxon>Eukaryota</taxon>
        <taxon>Metazoa</taxon>
        <taxon>Ecdysozoa</taxon>
        <taxon>Arthropoda</taxon>
        <taxon>Chelicerata</taxon>
        <taxon>Arachnida</taxon>
        <taxon>Araneae</taxon>
        <taxon>Araneomorphae</taxon>
        <taxon>Entelegynae</taxon>
        <taxon>Araneoidea</taxon>
        <taxon>Araneidae</taxon>
        <taxon>Araneus</taxon>
    </lineage>
</organism>
<evidence type="ECO:0000313" key="2">
    <source>
        <dbReference type="EMBL" id="GBN62079.1"/>
    </source>
</evidence>
<gene>
    <name evidence="2" type="ORF">AVEN_182300_1</name>
    <name evidence="1" type="ORF">AVEN_33040_1</name>
</gene>
<protein>
    <submittedName>
        <fullName evidence="1">Uncharacterized protein</fullName>
    </submittedName>
</protein>
<reference evidence="1 3" key="1">
    <citation type="journal article" date="2019" name="Sci. Rep.">
        <title>Orb-weaving spider Araneus ventricosus genome elucidates the spidroin gene catalogue.</title>
        <authorList>
            <person name="Kono N."/>
            <person name="Nakamura H."/>
            <person name="Ohtoshi R."/>
            <person name="Moran D.A.P."/>
            <person name="Shinohara A."/>
            <person name="Yoshida Y."/>
            <person name="Fujiwara M."/>
            <person name="Mori M."/>
            <person name="Tomita M."/>
            <person name="Arakawa K."/>
        </authorList>
    </citation>
    <scope>NUCLEOTIDE SEQUENCE [LARGE SCALE GENOMIC DNA]</scope>
</reference>
<dbReference type="EMBL" id="BGPR01013759">
    <property type="protein sequence ID" value="GBN62079.1"/>
    <property type="molecule type" value="Genomic_DNA"/>
</dbReference>
<sequence>MPLDSSFGNASSDHTIYVTEITDNFILGLDSLKKYNFILDFKDSSEFSFIRCDFIPFRYCLNKTCQQVCRQVQSVSVDTDSVDFTIPAGREIIIPILRQITDSVLPQTDPWGDKEVRLAEMEDPDINQIIKFME</sequence>
<evidence type="ECO:0000313" key="3">
    <source>
        <dbReference type="Proteomes" id="UP000499080"/>
    </source>
</evidence>
<dbReference type="AlphaFoldDB" id="A0A4Y2QGB3"/>